<keyword evidence="7" id="KW-1185">Reference proteome</keyword>
<sequence length="281" mass="29515">MVRCADSEFPPPLSRGPSPDLNRRNLFRGVALGAALVAAGAGTATAAPFPSLSAGDDSGSSGGDDDGIPGGDPKAPAPQGVLSRLPGDGNQLAFTVDDGTTGEVVTAYARLCIENGFRLTFFPNGVYPSWAENAGLLRPLLDSGQIQFGNHTWSHPDITKLSHDQLADQITRNERFLQNTFGVSGRPFFRPPYGSHNATTDRIAADLGYQTITLWGDTIGDSRIVTESDVIGAASHAFQPQNIVLGHANQRSVGRALPALAGIIHDRGLATVNLGDVFATD</sequence>
<feature type="compositionally biased region" description="Low complexity" evidence="3">
    <location>
        <begin position="49"/>
        <end position="59"/>
    </location>
</feature>
<keyword evidence="1" id="KW-0479">Metal-binding</keyword>
<evidence type="ECO:0000256" key="1">
    <source>
        <dbReference type="ARBA" id="ARBA00022723"/>
    </source>
</evidence>
<dbReference type="Pfam" id="PF01522">
    <property type="entry name" value="Polysacc_deac_1"/>
    <property type="match status" value="1"/>
</dbReference>
<dbReference type="CDD" id="cd10917">
    <property type="entry name" value="CE4_NodB_like_6s_7s"/>
    <property type="match status" value="1"/>
</dbReference>
<evidence type="ECO:0000259" key="5">
    <source>
        <dbReference type="PROSITE" id="PS51677"/>
    </source>
</evidence>
<evidence type="ECO:0000256" key="3">
    <source>
        <dbReference type="SAM" id="MobiDB-lite"/>
    </source>
</evidence>
<dbReference type="PANTHER" id="PTHR10587">
    <property type="entry name" value="GLYCOSYL TRANSFERASE-RELATED"/>
    <property type="match status" value="1"/>
</dbReference>
<name>A0A7K0DJ43_9NOCA</name>
<dbReference type="Gene3D" id="3.20.20.370">
    <property type="entry name" value="Glycoside hydrolase/deacetylase"/>
    <property type="match status" value="1"/>
</dbReference>
<dbReference type="PROSITE" id="PS51677">
    <property type="entry name" value="NODB"/>
    <property type="match status" value="1"/>
</dbReference>
<dbReference type="InterPro" id="IPR011330">
    <property type="entry name" value="Glyco_hydro/deAcase_b/a-brl"/>
</dbReference>
<feature type="region of interest" description="Disordered" evidence="3">
    <location>
        <begin position="1"/>
        <end position="22"/>
    </location>
</feature>
<dbReference type="Proteomes" id="UP000431401">
    <property type="component" value="Unassembled WGS sequence"/>
</dbReference>
<protein>
    <recommendedName>
        <fullName evidence="5">NodB homology domain-containing protein</fullName>
    </recommendedName>
</protein>
<dbReference type="GO" id="GO:0005975">
    <property type="term" value="P:carbohydrate metabolic process"/>
    <property type="evidence" value="ECO:0007669"/>
    <property type="project" value="InterPro"/>
</dbReference>
<dbReference type="InterPro" id="IPR006311">
    <property type="entry name" value="TAT_signal"/>
</dbReference>
<comment type="caution">
    <text evidence="6">The sequence shown here is derived from an EMBL/GenBank/DDBJ whole genome shotgun (WGS) entry which is preliminary data.</text>
</comment>
<dbReference type="InterPro" id="IPR002509">
    <property type="entry name" value="NODB_dom"/>
</dbReference>
<dbReference type="EMBL" id="WEGI01000003">
    <property type="protein sequence ID" value="MQY25836.1"/>
    <property type="molecule type" value="Genomic_DNA"/>
</dbReference>
<dbReference type="SUPFAM" id="SSF88713">
    <property type="entry name" value="Glycoside hydrolase/deacetylase"/>
    <property type="match status" value="1"/>
</dbReference>
<dbReference type="InterPro" id="IPR050248">
    <property type="entry name" value="Polysacc_deacetylase_ArnD"/>
</dbReference>
<evidence type="ECO:0000313" key="6">
    <source>
        <dbReference type="EMBL" id="MQY25836.1"/>
    </source>
</evidence>
<dbReference type="PROSITE" id="PS51318">
    <property type="entry name" value="TAT"/>
    <property type="match status" value="1"/>
</dbReference>
<proteinExistence type="predicted"/>
<feature type="domain" description="NodB homology" evidence="5">
    <location>
        <begin position="90"/>
        <end position="281"/>
    </location>
</feature>
<dbReference type="GO" id="GO:0046872">
    <property type="term" value="F:metal ion binding"/>
    <property type="evidence" value="ECO:0007669"/>
    <property type="project" value="UniProtKB-KW"/>
</dbReference>
<dbReference type="OrthoDB" id="9763050at2"/>
<keyword evidence="2" id="KW-0378">Hydrolase</keyword>
<feature type="region of interest" description="Disordered" evidence="3">
    <location>
        <begin position="49"/>
        <end position="86"/>
    </location>
</feature>
<gene>
    <name evidence="6" type="ORF">NRB56_13950</name>
</gene>
<dbReference type="GO" id="GO:0016020">
    <property type="term" value="C:membrane"/>
    <property type="evidence" value="ECO:0007669"/>
    <property type="project" value="TreeGrafter"/>
</dbReference>
<organism evidence="6 7">
    <name type="scientific">Nocardia aurantia</name>
    <dbReference type="NCBI Taxonomy" id="2585199"/>
    <lineage>
        <taxon>Bacteria</taxon>
        <taxon>Bacillati</taxon>
        <taxon>Actinomycetota</taxon>
        <taxon>Actinomycetes</taxon>
        <taxon>Mycobacteriales</taxon>
        <taxon>Nocardiaceae</taxon>
        <taxon>Nocardia</taxon>
    </lineage>
</organism>
<dbReference type="PANTHER" id="PTHR10587:SF133">
    <property type="entry name" value="CHITIN DEACETYLASE 1-RELATED"/>
    <property type="match status" value="1"/>
</dbReference>
<dbReference type="AlphaFoldDB" id="A0A7K0DJ43"/>
<evidence type="ECO:0000313" key="7">
    <source>
        <dbReference type="Proteomes" id="UP000431401"/>
    </source>
</evidence>
<feature type="chain" id="PRO_5029836896" description="NodB homology domain-containing protein" evidence="4">
    <location>
        <begin position="47"/>
        <end position="281"/>
    </location>
</feature>
<dbReference type="GO" id="GO:0016810">
    <property type="term" value="F:hydrolase activity, acting on carbon-nitrogen (but not peptide) bonds"/>
    <property type="evidence" value="ECO:0007669"/>
    <property type="project" value="InterPro"/>
</dbReference>
<keyword evidence="4" id="KW-0732">Signal</keyword>
<reference evidence="6 7" key="1">
    <citation type="submission" date="2019-10" db="EMBL/GenBank/DDBJ databases">
        <title>Nocardia macrotermitis sp. nov. and Nocardia aurantia sp. nov., isolated from the gut of fungus growing-termite Macrotermes natalensis.</title>
        <authorList>
            <person name="Benndorf R."/>
            <person name="Schwitalla J."/>
            <person name="Martin K."/>
            <person name="De Beer W."/>
            <person name="Kaster A.-K."/>
            <person name="Vollmers J."/>
            <person name="Poulsen M."/>
            <person name="Beemelmanns C."/>
        </authorList>
    </citation>
    <scope>NUCLEOTIDE SEQUENCE [LARGE SCALE GENOMIC DNA]</scope>
    <source>
        <strain evidence="6 7">RB56</strain>
    </source>
</reference>
<evidence type="ECO:0000256" key="4">
    <source>
        <dbReference type="SAM" id="SignalP"/>
    </source>
</evidence>
<dbReference type="RefSeq" id="WP_153339718.1">
    <property type="nucleotide sequence ID" value="NZ_WEGI01000003.1"/>
</dbReference>
<accession>A0A7K0DJ43</accession>
<feature type="signal peptide" evidence="4">
    <location>
        <begin position="1"/>
        <end position="46"/>
    </location>
</feature>
<evidence type="ECO:0000256" key="2">
    <source>
        <dbReference type="ARBA" id="ARBA00022801"/>
    </source>
</evidence>